<comment type="similarity">
    <text evidence="1">Belongs to the importin alpha family.</text>
</comment>
<dbReference type="PANTHER" id="PTHR23316">
    <property type="entry name" value="IMPORTIN ALPHA"/>
    <property type="match status" value="1"/>
</dbReference>
<evidence type="ECO:0000313" key="4">
    <source>
        <dbReference type="EMBL" id="OMJ91275.1"/>
    </source>
</evidence>
<accession>A0A1R2CQK5</accession>
<reference evidence="4 5" key="1">
    <citation type="submission" date="2016-11" db="EMBL/GenBank/DDBJ databases">
        <title>The macronuclear genome of Stentor coeruleus: a giant cell with tiny introns.</title>
        <authorList>
            <person name="Slabodnick M."/>
            <person name="Ruby J.G."/>
            <person name="Reiff S.B."/>
            <person name="Swart E.C."/>
            <person name="Gosai S."/>
            <person name="Prabakaran S."/>
            <person name="Witkowska E."/>
            <person name="Larue G.E."/>
            <person name="Fisher S."/>
            <person name="Freeman R.M."/>
            <person name="Gunawardena J."/>
            <person name="Chu W."/>
            <person name="Stover N.A."/>
            <person name="Gregory B.D."/>
            <person name="Nowacki M."/>
            <person name="Derisi J."/>
            <person name="Roy S.W."/>
            <person name="Marshall W.F."/>
            <person name="Sood P."/>
        </authorList>
    </citation>
    <scope>NUCLEOTIDE SEQUENCE [LARGE SCALE GENOMIC DNA]</scope>
    <source>
        <strain evidence="4">WM001</strain>
    </source>
</reference>
<dbReference type="Proteomes" id="UP000187209">
    <property type="component" value="Unassembled WGS sequence"/>
</dbReference>
<proteinExistence type="inferred from homology"/>
<evidence type="ECO:0000256" key="3">
    <source>
        <dbReference type="ARBA" id="ARBA00022927"/>
    </source>
</evidence>
<name>A0A1R2CQK5_9CILI</name>
<dbReference type="GO" id="GO:0015031">
    <property type="term" value="P:protein transport"/>
    <property type="evidence" value="ECO:0007669"/>
    <property type="project" value="UniProtKB-KW"/>
</dbReference>
<keyword evidence="3" id="KW-0653">Protein transport</keyword>
<keyword evidence="2" id="KW-0813">Transport</keyword>
<dbReference type="EMBL" id="MPUH01000084">
    <property type="protein sequence ID" value="OMJ91275.1"/>
    <property type="molecule type" value="Genomic_DNA"/>
</dbReference>
<protein>
    <recommendedName>
        <fullName evidence="6">Importin subunit alpha</fullName>
    </recommendedName>
</protein>
<evidence type="ECO:0000313" key="5">
    <source>
        <dbReference type="Proteomes" id="UP000187209"/>
    </source>
</evidence>
<organism evidence="4 5">
    <name type="scientific">Stentor coeruleus</name>
    <dbReference type="NCBI Taxonomy" id="5963"/>
    <lineage>
        <taxon>Eukaryota</taxon>
        <taxon>Sar</taxon>
        <taxon>Alveolata</taxon>
        <taxon>Ciliophora</taxon>
        <taxon>Postciliodesmatophora</taxon>
        <taxon>Heterotrichea</taxon>
        <taxon>Heterotrichida</taxon>
        <taxon>Stentoridae</taxon>
        <taxon>Stentor</taxon>
    </lineage>
</organism>
<dbReference type="Gene3D" id="1.25.10.10">
    <property type="entry name" value="Leucine-rich Repeat Variant"/>
    <property type="match status" value="1"/>
</dbReference>
<keyword evidence="5" id="KW-1185">Reference proteome</keyword>
<dbReference type="InterPro" id="IPR011989">
    <property type="entry name" value="ARM-like"/>
</dbReference>
<comment type="caution">
    <text evidence="4">The sequence shown here is derived from an EMBL/GenBank/DDBJ whole genome shotgun (WGS) entry which is preliminary data.</text>
</comment>
<gene>
    <name evidence="4" type="ORF">SteCoe_6161</name>
</gene>
<dbReference type="SUPFAM" id="SSF48371">
    <property type="entry name" value="ARM repeat"/>
    <property type="match status" value="1"/>
</dbReference>
<dbReference type="InterPro" id="IPR016024">
    <property type="entry name" value="ARM-type_fold"/>
</dbReference>
<dbReference type="AlphaFoldDB" id="A0A1R2CQK5"/>
<sequence>MLADARILERNKYFQKQQVFDPNQRVKYSIELRKKNRQNFIKLKRECQNQENFNLPSSEIPIELHKIAPELLQDSLSLSTKLKQINYLLSGTCSDLQFCALLSILNKIVSQKSAINILLQYPELIQRTVNLFKIDCDKLKEEITKFLANLSSKTLIGIIREKELETMAIELKSALRKPYAKNLIMTFGNISSDSEDIRDCILLLEVGDILIEGIKSLLIINENMSITIWALSNFLKGSTPPFLTYINKFISIIPKIQNIDIDNILIELLWGISYIVEKPGLCLSVLNSIDIDKIISCLNPTSYLLSPSLRIIGNFCSCSNEYVDLFSKAGCINMIFQCIMNNVSRSILRESLWTLSNIATCKFWAKSILKHENLPLILQTLQSVDSEIRLEAFHVFCSTFTFSSCILVYKFVVENIEIVRILVDNLGFYTPEIVELALKIIERILESENTDNYEENKEGRIVRDEIIGCGGVDAIEKCKFINDDVFYTALVVLNKYFGDYEEYAYN</sequence>
<evidence type="ECO:0008006" key="6">
    <source>
        <dbReference type="Google" id="ProtNLM"/>
    </source>
</evidence>
<evidence type="ECO:0000256" key="2">
    <source>
        <dbReference type="ARBA" id="ARBA00022448"/>
    </source>
</evidence>
<evidence type="ECO:0000256" key="1">
    <source>
        <dbReference type="ARBA" id="ARBA00010394"/>
    </source>
</evidence>